<name>A0A0K0EZW7_STRVS</name>
<evidence type="ECO:0000313" key="2">
    <source>
        <dbReference type="Proteomes" id="UP000035680"/>
    </source>
</evidence>
<reference evidence="2" key="1">
    <citation type="submission" date="2014-07" db="EMBL/GenBank/DDBJ databases">
        <authorList>
            <person name="Martin A.A"/>
            <person name="De Silva N."/>
        </authorList>
    </citation>
    <scope>NUCLEOTIDE SEQUENCE</scope>
</reference>
<evidence type="ECO:0000313" key="3">
    <source>
        <dbReference type="WBParaSite" id="SVE_0207700.1"/>
    </source>
</evidence>
<proteinExistence type="predicted"/>
<keyword evidence="1" id="KW-1133">Transmembrane helix</keyword>
<evidence type="ECO:0000256" key="1">
    <source>
        <dbReference type="SAM" id="Phobius"/>
    </source>
</evidence>
<keyword evidence="1" id="KW-0812">Transmembrane</keyword>
<feature type="transmembrane region" description="Helical" evidence="1">
    <location>
        <begin position="60"/>
        <end position="83"/>
    </location>
</feature>
<accession>A0A0K0EZW7</accession>
<dbReference type="WBParaSite" id="SVE_0207700.1">
    <property type="protein sequence ID" value="SVE_0207700.1"/>
    <property type="gene ID" value="SVE_0207700"/>
</dbReference>
<reference evidence="3" key="2">
    <citation type="submission" date="2015-08" db="UniProtKB">
        <authorList>
            <consortium name="WormBaseParasite"/>
        </authorList>
    </citation>
    <scope>IDENTIFICATION</scope>
</reference>
<organism evidence="2 3">
    <name type="scientific">Strongyloides venezuelensis</name>
    <name type="common">Threadworm</name>
    <dbReference type="NCBI Taxonomy" id="75913"/>
    <lineage>
        <taxon>Eukaryota</taxon>
        <taxon>Metazoa</taxon>
        <taxon>Ecdysozoa</taxon>
        <taxon>Nematoda</taxon>
        <taxon>Chromadorea</taxon>
        <taxon>Rhabditida</taxon>
        <taxon>Tylenchina</taxon>
        <taxon>Panagrolaimomorpha</taxon>
        <taxon>Strongyloidoidea</taxon>
        <taxon>Strongyloididae</taxon>
        <taxon>Strongyloides</taxon>
    </lineage>
</organism>
<protein>
    <submittedName>
        <fullName evidence="3">Uncharacterized protein</fullName>
    </submittedName>
</protein>
<keyword evidence="2" id="KW-1185">Reference proteome</keyword>
<dbReference type="Proteomes" id="UP000035680">
    <property type="component" value="Unassembled WGS sequence"/>
</dbReference>
<sequence length="84" mass="9897">MKSINIDEFMIQSKQVISFLPDLVIFFVLVHSYKITNYFIGSNNTQSNWATFFFPLALLHNHYFFSSPILTSLSAYFMTFHILF</sequence>
<feature type="transmembrane region" description="Helical" evidence="1">
    <location>
        <begin position="20"/>
        <end position="40"/>
    </location>
</feature>
<dbReference type="AlphaFoldDB" id="A0A0K0EZW7"/>
<keyword evidence="1" id="KW-0472">Membrane</keyword>